<proteinExistence type="inferred from homology"/>
<feature type="binding site" evidence="6">
    <location>
        <begin position="32"/>
        <end position="34"/>
    </location>
    <ligand>
        <name>S-adenosyl-L-methionine</name>
        <dbReference type="ChEBI" id="CHEBI:59789"/>
    </ligand>
</feature>
<accession>A0A0G0JJ94</accession>
<dbReference type="PATRIC" id="fig|1618490.4.peg.910"/>
<evidence type="ECO:0000313" key="8">
    <source>
        <dbReference type="Proteomes" id="UP000034406"/>
    </source>
</evidence>
<gene>
    <name evidence="6" type="primary">rsmH</name>
    <name evidence="7" type="ORF">US90_C0031G0007</name>
</gene>
<dbReference type="STRING" id="1618490.US90_C0031G0007"/>
<dbReference type="AlphaFoldDB" id="A0A0G0JJ94"/>
<dbReference type="NCBIfam" id="TIGR00006">
    <property type="entry name" value="16S rRNA (cytosine(1402)-N(4))-methyltransferase RsmH"/>
    <property type="match status" value="1"/>
</dbReference>
<evidence type="ECO:0000256" key="5">
    <source>
        <dbReference type="ARBA" id="ARBA00022691"/>
    </source>
</evidence>
<dbReference type="GO" id="GO:0071424">
    <property type="term" value="F:rRNA (cytosine-N4-)-methyltransferase activity"/>
    <property type="evidence" value="ECO:0007669"/>
    <property type="project" value="UniProtKB-UniRule"/>
</dbReference>
<dbReference type="Gene3D" id="3.40.50.150">
    <property type="entry name" value="Vaccinia Virus protein VP39"/>
    <property type="match status" value="1"/>
</dbReference>
<sequence>MDFHTPVLLAEILEILNPQPNQVIVDATLGNGGHTLELLKKKVIVYGIDQDPQNLEIASNRVKQAGLSKNFHPIHGNFSDLSQIVNLNIHTKIDSLLLDLGLSKNQIKSENRGFSFHDEQSLDMRLDPNSQSETAENIINTYSFDQLYELFTKYAQEKYSKPLILRIIRQRQKSPIKTGTRLAEIIKNYYSSQNIPITRIHPATKIFLALKMAVNQELPNLISVMNQSLKVVKKSGHVAIITFHSSEDRLVKQFIRQQIQNNTITPLPKRLPSSFEISQNPLSRSSVLRSYTIN</sequence>
<feature type="binding site" evidence="6">
    <location>
        <position position="49"/>
    </location>
    <ligand>
        <name>S-adenosyl-L-methionine</name>
        <dbReference type="ChEBI" id="CHEBI:59789"/>
    </ligand>
</feature>
<keyword evidence="5 6" id="KW-0949">S-adenosyl-L-methionine</keyword>
<dbReference type="PANTHER" id="PTHR11265:SF0">
    <property type="entry name" value="12S RRNA N4-METHYLCYTIDINE METHYLTRANSFERASE"/>
    <property type="match status" value="1"/>
</dbReference>
<dbReference type="Proteomes" id="UP000034406">
    <property type="component" value="Unassembled WGS sequence"/>
</dbReference>
<name>A0A0G0JJ94_9BACT</name>
<keyword evidence="6" id="KW-0963">Cytoplasm</keyword>
<feature type="binding site" evidence="6">
    <location>
        <position position="106"/>
    </location>
    <ligand>
        <name>S-adenosyl-L-methionine</name>
        <dbReference type="ChEBI" id="CHEBI:59789"/>
    </ligand>
</feature>
<dbReference type="EMBL" id="LBUT01000031">
    <property type="protein sequence ID" value="KKQ67773.1"/>
    <property type="molecule type" value="Genomic_DNA"/>
</dbReference>
<dbReference type="EC" id="2.1.1.199" evidence="6"/>
<dbReference type="Pfam" id="PF01795">
    <property type="entry name" value="Methyltransf_5"/>
    <property type="match status" value="1"/>
</dbReference>
<keyword evidence="3 6" id="KW-0489">Methyltransferase</keyword>
<evidence type="ECO:0000256" key="4">
    <source>
        <dbReference type="ARBA" id="ARBA00022679"/>
    </source>
</evidence>
<evidence type="ECO:0000256" key="6">
    <source>
        <dbReference type="HAMAP-Rule" id="MF_01007"/>
    </source>
</evidence>
<protein>
    <recommendedName>
        <fullName evidence="6">Ribosomal RNA small subunit methyltransferase H</fullName>
        <ecNumber evidence="6">2.1.1.199</ecNumber>
    </recommendedName>
    <alternativeName>
        <fullName evidence="6">16S rRNA m(4)C1402 methyltransferase</fullName>
    </alternativeName>
    <alternativeName>
        <fullName evidence="6">rRNA (cytosine-N(4)-)-methyltransferase RsmH</fullName>
    </alternativeName>
</protein>
<dbReference type="InterPro" id="IPR002903">
    <property type="entry name" value="RsmH"/>
</dbReference>
<feature type="binding site" evidence="6">
    <location>
        <position position="78"/>
    </location>
    <ligand>
        <name>S-adenosyl-L-methionine</name>
        <dbReference type="ChEBI" id="CHEBI:59789"/>
    </ligand>
</feature>
<comment type="caution">
    <text evidence="7">The sequence shown here is derived from an EMBL/GenBank/DDBJ whole genome shotgun (WGS) entry which is preliminary data.</text>
</comment>
<evidence type="ECO:0000313" key="7">
    <source>
        <dbReference type="EMBL" id="KKQ67773.1"/>
    </source>
</evidence>
<dbReference type="InterPro" id="IPR029063">
    <property type="entry name" value="SAM-dependent_MTases_sf"/>
</dbReference>
<comment type="subcellular location">
    <subcellularLocation>
        <location evidence="6">Cytoplasm</location>
    </subcellularLocation>
</comment>
<evidence type="ECO:0000256" key="2">
    <source>
        <dbReference type="ARBA" id="ARBA00022552"/>
    </source>
</evidence>
<evidence type="ECO:0000256" key="1">
    <source>
        <dbReference type="ARBA" id="ARBA00010396"/>
    </source>
</evidence>
<dbReference type="SUPFAM" id="SSF53335">
    <property type="entry name" value="S-adenosyl-L-methionine-dependent methyltransferases"/>
    <property type="match status" value="1"/>
</dbReference>
<organism evidence="7 8">
    <name type="scientific">Candidatus Shapirobacteria bacterium GW2011_GWE2_38_30</name>
    <dbReference type="NCBI Taxonomy" id="1618490"/>
    <lineage>
        <taxon>Bacteria</taxon>
        <taxon>Candidatus Shapironibacteriota</taxon>
    </lineage>
</organism>
<keyword evidence="2 6" id="KW-0698">rRNA processing</keyword>
<feature type="binding site" evidence="6">
    <location>
        <position position="99"/>
    </location>
    <ligand>
        <name>S-adenosyl-L-methionine</name>
        <dbReference type="ChEBI" id="CHEBI:59789"/>
    </ligand>
</feature>
<dbReference type="InterPro" id="IPR023397">
    <property type="entry name" value="SAM-dep_MeTrfase_MraW_recog"/>
</dbReference>
<keyword evidence="4 6" id="KW-0808">Transferase</keyword>
<dbReference type="Gene3D" id="1.10.150.170">
    <property type="entry name" value="Putative methyltransferase TM0872, insert domain"/>
    <property type="match status" value="1"/>
</dbReference>
<comment type="similarity">
    <text evidence="1 6">Belongs to the methyltransferase superfamily. RsmH family.</text>
</comment>
<evidence type="ECO:0000256" key="3">
    <source>
        <dbReference type="ARBA" id="ARBA00022603"/>
    </source>
</evidence>
<dbReference type="PANTHER" id="PTHR11265">
    <property type="entry name" value="S-ADENOSYL-METHYLTRANSFERASE MRAW"/>
    <property type="match status" value="1"/>
</dbReference>
<dbReference type="PIRSF" id="PIRSF004486">
    <property type="entry name" value="MraW"/>
    <property type="match status" value="1"/>
</dbReference>
<dbReference type="HAMAP" id="MF_01007">
    <property type="entry name" value="16SrRNA_methyltr_H"/>
    <property type="match status" value="1"/>
</dbReference>
<dbReference type="GO" id="GO:0005737">
    <property type="term" value="C:cytoplasm"/>
    <property type="evidence" value="ECO:0007669"/>
    <property type="project" value="UniProtKB-SubCell"/>
</dbReference>
<dbReference type="SUPFAM" id="SSF81799">
    <property type="entry name" value="Putative methyltransferase TM0872, insert domain"/>
    <property type="match status" value="1"/>
</dbReference>
<dbReference type="GO" id="GO:0070475">
    <property type="term" value="P:rRNA base methylation"/>
    <property type="evidence" value="ECO:0007669"/>
    <property type="project" value="UniProtKB-UniRule"/>
</dbReference>
<comment type="function">
    <text evidence="6">Specifically methylates the N4 position of cytidine in position 1402 (C1402) of 16S rRNA.</text>
</comment>
<comment type="catalytic activity">
    <reaction evidence="6">
        <text>cytidine(1402) in 16S rRNA + S-adenosyl-L-methionine = N(4)-methylcytidine(1402) in 16S rRNA + S-adenosyl-L-homocysteine + H(+)</text>
        <dbReference type="Rhea" id="RHEA:42928"/>
        <dbReference type="Rhea" id="RHEA-COMP:10286"/>
        <dbReference type="Rhea" id="RHEA-COMP:10287"/>
        <dbReference type="ChEBI" id="CHEBI:15378"/>
        <dbReference type="ChEBI" id="CHEBI:57856"/>
        <dbReference type="ChEBI" id="CHEBI:59789"/>
        <dbReference type="ChEBI" id="CHEBI:74506"/>
        <dbReference type="ChEBI" id="CHEBI:82748"/>
        <dbReference type="EC" id="2.1.1.199"/>
    </reaction>
</comment>
<reference evidence="7 8" key="1">
    <citation type="journal article" date="2015" name="Nature">
        <title>rRNA introns, odd ribosomes, and small enigmatic genomes across a large radiation of phyla.</title>
        <authorList>
            <person name="Brown C.T."/>
            <person name="Hug L.A."/>
            <person name="Thomas B.C."/>
            <person name="Sharon I."/>
            <person name="Castelle C.J."/>
            <person name="Singh A."/>
            <person name="Wilkins M.J."/>
            <person name="Williams K.H."/>
            <person name="Banfield J.F."/>
        </authorList>
    </citation>
    <scope>NUCLEOTIDE SEQUENCE [LARGE SCALE GENOMIC DNA]</scope>
</reference>